<dbReference type="SUPFAM" id="SSF48371">
    <property type="entry name" value="ARM repeat"/>
    <property type="match status" value="1"/>
</dbReference>
<keyword evidence="4" id="KW-0963">Cytoplasm</keyword>
<evidence type="ECO:0000256" key="6">
    <source>
        <dbReference type="ARBA" id="ARBA00023128"/>
    </source>
</evidence>
<dbReference type="PANTHER" id="PTHR10957">
    <property type="entry name" value="RAP1 GTPASE-GDP DISSOCIATION STIMULATOR 1"/>
    <property type="match status" value="1"/>
</dbReference>
<keyword evidence="5" id="KW-0256">Endoplasmic reticulum</keyword>
<gene>
    <name evidence="7" type="ORF">RN001_015207</name>
</gene>
<dbReference type="Gene3D" id="1.25.10.10">
    <property type="entry name" value="Leucine-rich Repeat Variant"/>
    <property type="match status" value="2"/>
</dbReference>
<evidence type="ECO:0000256" key="5">
    <source>
        <dbReference type="ARBA" id="ARBA00022824"/>
    </source>
</evidence>
<keyword evidence="6" id="KW-0496">Mitochondrion</keyword>
<dbReference type="EMBL" id="JARPUR010000007">
    <property type="protein sequence ID" value="KAK4873178.1"/>
    <property type="molecule type" value="Genomic_DNA"/>
</dbReference>
<dbReference type="InterPro" id="IPR011989">
    <property type="entry name" value="ARM-like"/>
</dbReference>
<dbReference type="FunFam" id="1.25.10.10:FF:000369">
    <property type="entry name" value="Vimar"/>
    <property type="match status" value="1"/>
</dbReference>
<evidence type="ECO:0000256" key="3">
    <source>
        <dbReference type="ARBA" id="ARBA00004514"/>
    </source>
</evidence>
<dbReference type="InterPro" id="IPR040144">
    <property type="entry name" value="RAP1GDS1"/>
</dbReference>
<evidence type="ECO:0000256" key="1">
    <source>
        <dbReference type="ARBA" id="ARBA00004173"/>
    </source>
</evidence>
<dbReference type="GO" id="GO:0005829">
    <property type="term" value="C:cytosol"/>
    <property type="evidence" value="ECO:0007669"/>
    <property type="project" value="UniProtKB-SubCell"/>
</dbReference>
<keyword evidence="8" id="KW-1185">Reference proteome</keyword>
<dbReference type="GO" id="GO:0005739">
    <property type="term" value="C:mitochondrion"/>
    <property type="evidence" value="ECO:0007669"/>
    <property type="project" value="UniProtKB-SubCell"/>
</dbReference>
<dbReference type="InterPro" id="IPR016024">
    <property type="entry name" value="ARM-type_fold"/>
</dbReference>
<dbReference type="SMART" id="SM00185">
    <property type="entry name" value="ARM"/>
    <property type="match status" value="5"/>
</dbReference>
<reference evidence="8" key="1">
    <citation type="submission" date="2023-01" db="EMBL/GenBank/DDBJ databases">
        <title>Key to firefly adult light organ development and bioluminescence: homeobox transcription factors regulate luciferase expression and transportation to peroxisome.</title>
        <authorList>
            <person name="Fu X."/>
        </authorList>
    </citation>
    <scope>NUCLEOTIDE SEQUENCE [LARGE SCALE GENOMIC DNA]</scope>
</reference>
<dbReference type="GO" id="GO:0005085">
    <property type="term" value="F:guanyl-nucleotide exchange factor activity"/>
    <property type="evidence" value="ECO:0007669"/>
    <property type="project" value="InterPro"/>
</dbReference>
<dbReference type="InterPro" id="IPR000225">
    <property type="entry name" value="Armadillo"/>
</dbReference>
<dbReference type="AlphaFoldDB" id="A0AAN7SL11"/>
<evidence type="ECO:0000256" key="4">
    <source>
        <dbReference type="ARBA" id="ARBA00022490"/>
    </source>
</evidence>
<proteinExistence type="predicted"/>
<evidence type="ECO:0008006" key="9">
    <source>
        <dbReference type="Google" id="ProtNLM"/>
    </source>
</evidence>
<accession>A0AAN7SL11</accession>
<evidence type="ECO:0000313" key="8">
    <source>
        <dbReference type="Proteomes" id="UP001353858"/>
    </source>
</evidence>
<organism evidence="7 8">
    <name type="scientific">Aquatica leii</name>
    <dbReference type="NCBI Taxonomy" id="1421715"/>
    <lineage>
        <taxon>Eukaryota</taxon>
        <taxon>Metazoa</taxon>
        <taxon>Ecdysozoa</taxon>
        <taxon>Arthropoda</taxon>
        <taxon>Hexapoda</taxon>
        <taxon>Insecta</taxon>
        <taxon>Pterygota</taxon>
        <taxon>Neoptera</taxon>
        <taxon>Endopterygota</taxon>
        <taxon>Coleoptera</taxon>
        <taxon>Polyphaga</taxon>
        <taxon>Elateriformia</taxon>
        <taxon>Elateroidea</taxon>
        <taxon>Lampyridae</taxon>
        <taxon>Luciolinae</taxon>
        <taxon>Aquatica</taxon>
    </lineage>
</organism>
<protein>
    <recommendedName>
        <fullName evidence="9">Rap1 GTPase-GDP dissociation stimulator 1</fullName>
    </recommendedName>
</protein>
<comment type="subcellular location">
    <subcellularLocation>
        <location evidence="3">Cytoplasm</location>
        <location evidence="3">Cytosol</location>
    </subcellularLocation>
    <subcellularLocation>
        <location evidence="2">Endoplasmic reticulum</location>
    </subcellularLocation>
    <subcellularLocation>
        <location evidence="1">Mitochondrion</location>
    </subcellularLocation>
</comment>
<sequence length="610" mass="68735">MNPVVNELSASIKDRNDEKIKENLQAIVSQGKNIEIENVDVFKTLFHSTSNETLRLTSEAIAELAKTEPNRKVLTNRNVTKCLLNLLTNDEDVIVQTCRALGNICFENDEARQLVHQEGLLKLIDVIKRYSSGTNFKLLNVACGFLLNLLMNNEELQKCAIKNNIISVTEEVLKKACADLENNEDCCTHILLTLNILTEHLVDVQLSEEFCCLLVEVLKISKNPEISVICLELLHVQLENNDVKLLLAKKGVCELVFELVEQYKHQVDDEDTRAALKMACDVIVLILTGDEPMDILYGNGDGIVFKNMLTWLNSEDFDLQSTGILAIGNFARNDAHCTQMVQNGIAKKLLDLLSKINTIEKNVKVQHAILSALRNLVILPQNKAQILQEGLVPILYPMLDVDHSHVTFKLLGTLRIVIDGQEQAALDLIMKDDLLRKIVDWSYNSDHLGVRGEASRFLAWLIKHCHSSKPYNSILQTKDCVKCLVDMISSNHAVMQNEAFYALTLLCIDRLGNSHSSSNAEDYNKLDKILVEAGIGKNLSFIINKYKEKLEKETIVNLLTLIEHLVKSPLIVQHLNESQLNERLSQLQDNKKAVEVHEKIKELRDAIDIG</sequence>
<evidence type="ECO:0000256" key="2">
    <source>
        <dbReference type="ARBA" id="ARBA00004240"/>
    </source>
</evidence>
<evidence type="ECO:0000313" key="7">
    <source>
        <dbReference type="EMBL" id="KAK4873178.1"/>
    </source>
</evidence>
<dbReference type="Proteomes" id="UP001353858">
    <property type="component" value="Unassembled WGS sequence"/>
</dbReference>
<comment type="caution">
    <text evidence="7">The sequence shown here is derived from an EMBL/GenBank/DDBJ whole genome shotgun (WGS) entry which is preliminary data.</text>
</comment>
<name>A0AAN7SL11_9COLE</name>
<dbReference type="GO" id="GO:0005783">
    <property type="term" value="C:endoplasmic reticulum"/>
    <property type="evidence" value="ECO:0007669"/>
    <property type="project" value="UniProtKB-SubCell"/>
</dbReference>